<dbReference type="NCBIfam" id="TIGR00182">
    <property type="entry name" value="plsX"/>
    <property type="match status" value="1"/>
</dbReference>
<comment type="caution">
    <text evidence="11">The sequence shown here is derived from an EMBL/GenBank/DDBJ whole genome shotgun (WGS) entry which is preliminary data.</text>
</comment>
<dbReference type="EC" id="2.3.1.274" evidence="9"/>
<dbReference type="Gene3D" id="3.40.718.10">
    <property type="entry name" value="Isopropylmalate Dehydrogenase"/>
    <property type="match status" value="1"/>
</dbReference>
<dbReference type="PANTHER" id="PTHR30100">
    <property type="entry name" value="FATTY ACID/PHOSPHOLIPID SYNTHESIS PROTEIN PLSX"/>
    <property type="match status" value="1"/>
</dbReference>
<keyword evidence="3" id="KW-0963">Cytoplasm</keyword>
<protein>
    <recommendedName>
        <fullName evidence="9">phosphate acyltransferase</fullName>
        <ecNumber evidence="9">2.3.1.274</ecNumber>
    </recommendedName>
</protein>
<evidence type="ECO:0000256" key="9">
    <source>
        <dbReference type="ARBA" id="ARBA00024069"/>
    </source>
</evidence>
<dbReference type="GO" id="GO:0006633">
    <property type="term" value="P:fatty acid biosynthetic process"/>
    <property type="evidence" value="ECO:0007669"/>
    <property type="project" value="InterPro"/>
</dbReference>
<dbReference type="GO" id="GO:0005737">
    <property type="term" value="C:cytoplasm"/>
    <property type="evidence" value="ECO:0007669"/>
    <property type="project" value="UniProtKB-SubCell"/>
</dbReference>
<evidence type="ECO:0000256" key="6">
    <source>
        <dbReference type="ARBA" id="ARBA00023098"/>
    </source>
</evidence>
<dbReference type="Pfam" id="PF02504">
    <property type="entry name" value="FA_synthesis"/>
    <property type="match status" value="1"/>
</dbReference>
<reference evidence="11" key="1">
    <citation type="journal article" date="2015" name="Nature">
        <title>Complex archaea that bridge the gap between prokaryotes and eukaryotes.</title>
        <authorList>
            <person name="Spang A."/>
            <person name="Saw J.H."/>
            <person name="Jorgensen S.L."/>
            <person name="Zaremba-Niedzwiedzka K."/>
            <person name="Martijn J."/>
            <person name="Lind A.E."/>
            <person name="van Eijk R."/>
            <person name="Schleper C."/>
            <person name="Guy L."/>
            <person name="Ettema T.J."/>
        </authorList>
    </citation>
    <scope>NUCLEOTIDE SEQUENCE</scope>
</reference>
<dbReference type="EMBL" id="LAZR01022430">
    <property type="protein sequence ID" value="KKL81895.1"/>
    <property type="molecule type" value="Genomic_DNA"/>
</dbReference>
<dbReference type="AlphaFoldDB" id="A0A0F9HJN2"/>
<keyword evidence="5" id="KW-0808">Transferase</keyword>
<sequence>MIAVDVMSGENPPEEIIRGALRAASEFNIKIAFVGDQDHIENCLKKLKIQSHRGLKIYHASEVIRMHEIPTVACKKKKDSSIVICTRLVKEGKAYGLFSPGNTGATLVAALMNIGRLEGIMRPTLVTYIPTIKGPSLLIDAGANMDCAPDYLAQFAVMGEVFAKRVQKKKNPSVGLLSIGGEKSKGNELTLKTFDLLKDLDFNFIGNIEGYDIFNGDIDVIVCDGFVGNIVLKVTERVFKLTFEFVWQEIGDHLLQRIGFALAYPAVRKLRTKTDPSEYGGAYLLGLNGDIVIGHGSSDATTAYNGVQMVNLIVKNRVNELIVERLEKFGFKKRLDSRQK</sequence>
<dbReference type="HAMAP" id="MF_00019">
    <property type="entry name" value="PlsX"/>
    <property type="match status" value="1"/>
</dbReference>
<dbReference type="InterPro" id="IPR012281">
    <property type="entry name" value="Phospholipid_synth_PlsX-like"/>
</dbReference>
<dbReference type="PANTHER" id="PTHR30100:SF1">
    <property type="entry name" value="PHOSPHATE ACYLTRANSFERASE"/>
    <property type="match status" value="1"/>
</dbReference>
<keyword evidence="8" id="KW-1208">Phospholipid metabolism</keyword>
<proteinExistence type="inferred from homology"/>
<keyword evidence="7" id="KW-0594">Phospholipid biosynthesis</keyword>
<name>A0A0F9HJN2_9ZZZZ</name>
<evidence type="ECO:0000256" key="1">
    <source>
        <dbReference type="ARBA" id="ARBA00001232"/>
    </source>
</evidence>
<comment type="subcellular location">
    <subcellularLocation>
        <location evidence="2">Cytoplasm</location>
    </subcellularLocation>
</comment>
<evidence type="ECO:0000256" key="2">
    <source>
        <dbReference type="ARBA" id="ARBA00004496"/>
    </source>
</evidence>
<evidence type="ECO:0000256" key="4">
    <source>
        <dbReference type="ARBA" id="ARBA00022516"/>
    </source>
</evidence>
<organism evidence="11">
    <name type="scientific">marine sediment metagenome</name>
    <dbReference type="NCBI Taxonomy" id="412755"/>
    <lineage>
        <taxon>unclassified sequences</taxon>
        <taxon>metagenomes</taxon>
        <taxon>ecological metagenomes</taxon>
    </lineage>
</organism>
<evidence type="ECO:0000313" key="11">
    <source>
        <dbReference type="EMBL" id="KKL81895.1"/>
    </source>
</evidence>
<evidence type="ECO:0000256" key="5">
    <source>
        <dbReference type="ARBA" id="ARBA00022679"/>
    </source>
</evidence>
<evidence type="ECO:0000256" key="3">
    <source>
        <dbReference type="ARBA" id="ARBA00022490"/>
    </source>
</evidence>
<comment type="catalytic activity">
    <reaction evidence="1">
        <text>a fatty acyl-[ACP] + phosphate = an acyl phosphate + holo-[ACP]</text>
        <dbReference type="Rhea" id="RHEA:42292"/>
        <dbReference type="Rhea" id="RHEA-COMP:9685"/>
        <dbReference type="Rhea" id="RHEA-COMP:14125"/>
        <dbReference type="ChEBI" id="CHEBI:43474"/>
        <dbReference type="ChEBI" id="CHEBI:59918"/>
        <dbReference type="ChEBI" id="CHEBI:64479"/>
        <dbReference type="ChEBI" id="CHEBI:138651"/>
        <dbReference type="EC" id="2.3.1.274"/>
    </reaction>
</comment>
<evidence type="ECO:0000256" key="10">
    <source>
        <dbReference type="ARBA" id="ARBA00046608"/>
    </source>
</evidence>
<dbReference type="GO" id="GO:0043811">
    <property type="term" value="F:phosphate:acyl-[acyl carrier protein] acyltransferase activity"/>
    <property type="evidence" value="ECO:0007669"/>
    <property type="project" value="UniProtKB-EC"/>
</dbReference>
<accession>A0A0F9HJN2</accession>
<comment type="subunit">
    <text evidence="10">Homodimer. Probably interacts with PlsY.</text>
</comment>
<gene>
    <name evidence="11" type="ORF">LCGC14_1990200</name>
</gene>
<dbReference type="GO" id="GO:0008654">
    <property type="term" value="P:phospholipid biosynthetic process"/>
    <property type="evidence" value="ECO:0007669"/>
    <property type="project" value="UniProtKB-KW"/>
</dbReference>
<evidence type="ECO:0000256" key="8">
    <source>
        <dbReference type="ARBA" id="ARBA00023264"/>
    </source>
</evidence>
<keyword evidence="4" id="KW-0444">Lipid biosynthesis</keyword>
<dbReference type="InterPro" id="IPR003664">
    <property type="entry name" value="FA_synthesis"/>
</dbReference>
<dbReference type="SUPFAM" id="SSF53659">
    <property type="entry name" value="Isocitrate/Isopropylmalate dehydrogenase-like"/>
    <property type="match status" value="1"/>
</dbReference>
<dbReference type="PIRSF" id="PIRSF002465">
    <property type="entry name" value="Phsphlp_syn_PlsX"/>
    <property type="match status" value="1"/>
</dbReference>
<keyword evidence="6" id="KW-0443">Lipid metabolism</keyword>
<evidence type="ECO:0000256" key="7">
    <source>
        <dbReference type="ARBA" id="ARBA00023209"/>
    </source>
</evidence>